<dbReference type="GO" id="GO:1990247">
    <property type="term" value="F:N6-methyladenosine-containing RNA reader activity"/>
    <property type="evidence" value="ECO:0007669"/>
    <property type="project" value="UniProtKB-UniRule"/>
</dbReference>
<dbReference type="PANTHER" id="PTHR12357">
    <property type="entry name" value="YTH YT521-B HOMOLOGY DOMAIN-CONTAINING"/>
    <property type="match status" value="1"/>
</dbReference>
<evidence type="ECO:0000313" key="5">
    <source>
        <dbReference type="Proteomes" id="UP000593562"/>
    </source>
</evidence>
<reference evidence="4 5" key="1">
    <citation type="journal article" date="2020" name="Nat. Commun.">
        <title>Genome of Tripterygium wilfordii and identification of cytochrome P450 involved in triptolide biosynthesis.</title>
        <authorList>
            <person name="Tu L."/>
            <person name="Su P."/>
            <person name="Zhang Z."/>
            <person name="Gao L."/>
            <person name="Wang J."/>
            <person name="Hu T."/>
            <person name="Zhou J."/>
            <person name="Zhang Y."/>
            <person name="Zhao Y."/>
            <person name="Liu Y."/>
            <person name="Song Y."/>
            <person name="Tong Y."/>
            <person name="Lu Y."/>
            <person name="Yang J."/>
            <person name="Xu C."/>
            <person name="Jia M."/>
            <person name="Peters R.J."/>
            <person name="Huang L."/>
            <person name="Gao W."/>
        </authorList>
    </citation>
    <scope>NUCLEOTIDE SEQUENCE [LARGE SCALE GENOMIC DNA]</scope>
    <source>
        <strain evidence="5">cv. XIE 37</strain>
        <tissue evidence="4">Leaf</tissue>
    </source>
</reference>
<dbReference type="GO" id="GO:0003729">
    <property type="term" value="F:mRNA binding"/>
    <property type="evidence" value="ECO:0007669"/>
    <property type="project" value="UniProtKB-UniRule"/>
</dbReference>
<sequence>MATTYQIHDQVTATDRRDLSAEPNMLKDQAVVNIGPPTNNVTQSEYLSSVGDLNVNFSPTTYPVQSHPIYHGGYNDSTAQWGAFLPHSHTEGLKNSAHGIYNETSSLPFHGYASNSQMVQRPYSPIASQLPFVPGHGQFYNEHYYPASDLPHQQRLVPPNHPCNLPPTSISQSELCANIDVQGASERFVPRQGYLPVLGSSGRGNILPVNSGSFNLLQQGFDEFGVGGLRSERLKFLNEKSSLAQLSASAHSPKPIGSLGFPKNNFDMASQQKELLSGFGSHSSSSYNGNPQHQCGKGSSYGITSTHSLGMSNQNWPTLDEARLGERCSDFPCGCSISLDTLSERNRGPRAFKPRSQTATNGTMIDNFKNDTFADIYRECYKTFATDYKEAKFFVIKSYSEDNVHKSIKYGVWASTPNGNKKLDTAYHEAKEKETYPIFLLFSVNASAQFCGVAEMIGPVDFDKSVDYWQQDKWSGQFPVKWHIIKDVPNSQFRHIILENNDNKPVTNSRDTQEVGLRQGIQMLDIFKNYETCSSILDDFQFYEERQKAMRERKSKQQESIPVASHVAEISEQLSSTSLSDDFVKRMSRSFAQALLLSERETKNTDFQGVGRRNQS</sequence>
<dbReference type="PANTHER" id="PTHR12357:SF120">
    <property type="entry name" value="YTH DOMAIN-CONTAINING FAMILY PROTEIN"/>
    <property type="match status" value="1"/>
</dbReference>
<evidence type="ECO:0000256" key="1">
    <source>
        <dbReference type="RuleBase" id="RU369095"/>
    </source>
</evidence>
<name>A0A7J7D4A7_TRIWF</name>
<keyword evidence="5" id="KW-1185">Reference proteome</keyword>
<evidence type="ECO:0000256" key="2">
    <source>
        <dbReference type="SAM" id="MobiDB-lite"/>
    </source>
</evidence>
<dbReference type="Proteomes" id="UP000593562">
    <property type="component" value="Unassembled WGS sequence"/>
</dbReference>
<dbReference type="GO" id="GO:0061157">
    <property type="term" value="P:mRNA destabilization"/>
    <property type="evidence" value="ECO:0007669"/>
    <property type="project" value="TreeGrafter"/>
</dbReference>
<evidence type="ECO:0000313" key="4">
    <source>
        <dbReference type="EMBL" id="KAF5741172.1"/>
    </source>
</evidence>
<accession>A0A7J7D4A7</accession>
<feature type="region of interest" description="Disordered" evidence="2">
    <location>
        <begin position="280"/>
        <end position="299"/>
    </location>
</feature>
<dbReference type="OrthoDB" id="306690at2759"/>
<dbReference type="Gene3D" id="3.10.590.10">
    <property type="entry name" value="ph1033 like domains"/>
    <property type="match status" value="1"/>
</dbReference>
<comment type="similarity">
    <text evidence="1">Belongs to the YTHDF family.</text>
</comment>
<comment type="caution">
    <text evidence="4">The sequence shown here is derived from an EMBL/GenBank/DDBJ whole genome shotgun (WGS) entry which is preliminary data.</text>
</comment>
<comment type="function">
    <text evidence="1">Specifically recognizes and binds N6-methyladenosine (m6A)-containing RNAs, and regulates mRNA stability. M6A is a modification present at internal sites of mRNAs and some non-coding RNAs and plays a role in mRNA stability and processing.</text>
</comment>
<keyword evidence="1" id="KW-0694">RNA-binding</keyword>
<dbReference type="CDD" id="cd21134">
    <property type="entry name" value="YTH"/>
    <property type="match status" value="1"/>
</dbReference>
<evidence type="ECO:0000259" key="3">
    <source>
        <dbReference type="PROSITE" id="PS50882"/>
    </source>
</evidence>
<dbReference type="PROSITE" id="PS50882">
    <property type="entry name" value="YTH"/>
    <property type="match status" value="1"/>
</dbReference>
<dbReference type="InterPro" id="IPR007275">
    <property type="entry name" value="YTH_domain"/>
</dbReference>
<organism evidence="4 5">
    <name type="scientific">Tripterygium wilfordii</name>
    <name type="common">Thunder God vine</name>
    <dbReference type="NCBI Taxonomy" id="458696"/>
    <lineage>
        <taxon>Eukaryota</taxon>
        <taxon>Viridiplantae</taxon>
        <taxon>Streptophyta</taxon>
        <taxon>Embryophyta</taxon>
        <taxon>Tracheophyta</taxon>
        <taxon>Spermatophyta</taxon>
        <taxon>Magnoliopsida</taxon>
        <taxon>eudicotyledons</taxon>
        <taxon>Gunneridae</taxon>
        <taxon>Pentapetalae</taxon>
        <taxon>rosids</taxon>
        <taxon>fabids</taxon>
        <taxon>Celastrales</taxon>
        <taxon>Celastraceae</taxon>
        <taxon>Tripterygium</taxon>
    </lineage>
</organism>
<dbReference type="AlphaFoldDB" id="A0A7J7D4A7"/>
<gene>
    <name evidence="4" type="ORF">HS088_TW10G00167</name>
</gene>
<feature type="domain" description="YTH" evidence="3">
    <location>
        <begin position="391"/>
        <end position="527"/>
    </location>
</feature>
<dbReference type="EMBL" id="JAAARO010000010">
    <property type="protein sequence ID" value="KAF5741172.1"/>
    <property type="molecule type" value="Genomic_DNA"/>
</dbReference>
<dbReference type="InParanoid" id="A0A7J7D4A7"/>
<dbReference type="GO" id="GO:0005737">
    <property type="term" value="C:cytoplasm"/>
    <property type="evidence" value="ECO:0007669"/>
    <property type="project" value="TreeGrafter"/>
</dbReference>
<dbReference type="InterPro" id="IPR045168">
    <property type="entry name" value="YTH_prot"/>
</dbReference>
<dbReference type="Pfam" id="PF04146">
    <property type="entry name" value="YTH"/>
    <property type="match status" value="1"/>
</dbReference>
<proteinExistence type="inferred from homology"/>
<protein>
    <recommendedName>
        <fullName evidence="1">YTH domain-containing family protein</fullName>
    </recommendedName>
</protein>